<keyword evidence="5" id="KW-1185">Reference proteome</keyword>
<feature type="compositionally biased region" description="Basic and acidic residues" evidence="1">
    <location>
        <begin position="393"/>
        <end position="408"/>
    </location>
</feature>
<sequence length="594" mass="66900">MGSSGNLSKLVIPKQHWQECKDKNGYMNICFKDMGPDSRGVMRSKLQWWVAFSLCAFLVTVPLLMFVCAVDNIEVTAKRQPWISLDGPPLEFIGVHSRWSLLRGGRAIPSDEESRGMIKSRAALQGMGTLHRTGTRAMQELIVAHLTEDTTSEELRLFLRSLHRSGSTARADIVLLFPSSPMPVSMAKVIHEEEESFQKLLEDFKPEVEVATVTTGSASTDVNSTMVPFNFMTFKRPAEDEQEALQEIIWGRRHGLSSEGETVKGSSHSWATWGSVVSFDIQELDPQDALQGFFDTPPVQLRRWVCYDMLLGMIKSRFKNVLVSQVKGVYVLGDALSATRKKQTLYITAEDMVWSDAKREPVATRLAEEVLPESNDESFRSTVVDLPAARHESIRRSLRESSKPKAPEDGEPGNDELKESSTEANRFEGPRVMKTVVKEAQTWRQAQGLIQSVYGPQVWSTLEEPDKQHAVVSPAVIMGAVQYVRGLANKMTSEIVRVAIERKSRGTFHDKAVLNMWIHKKPALGKRIAEHLKVVKNQDSVVHSVQGSHQPFLLWRRRDESSRYLVVHEEHGGATTGLRQELCRLDSSFYQRCL</sequence>
<reference evidence="4" key="1">
    <citation type="submission" date="2020-06" db="EMBL/GenBank/DDBJ databases">
        <title>WGS assembly of Ceratodon purpureus strain R40.</title>
        <authorList>
            <person name="Carey S.B."/>
            <person name="Jenkins J."/>
            <person name="Shu S."/>
            <person name="Lovell J.T."/>
            <person name="Sreedasyam A."/>
            <person name="Maumus F."/>
            <person name="Tiley G.P."/>
            <person name="Fernandez-Pozo N."/>
            <person name="Barry K."/>
            <person name="Chen C."/>
            <person name="Wang M."/>
            <person name="Lipzen A."/>
            <person name="Daum C."/>
            <person name="Saski C.A."/>
            <person name="Payton A.C."/>
            <person name="Mcbreen J.C."/>
            <person name="Conrad R.E."/>
            <person name="Kollar L.M."/>
            <person name="Olsson S."/>
            <person name="Huttunen S."/>
            <person name="Landis J.B."/>
            <person name="Wickett N.J."/>
            <person name="Johnson M.G."/>
            <person name="Rensing S.A."/>
            <person name="Grimwood J."/>
            <person name="Schmutz J."/>
            <person name="Mcdaniel S.F."/>
        </authorList>
    </citation>
    <scope>NUCLEOTIDE SEQUENCE</scope>
    <source>
        <strain evidence="4">R40</strain>
    </source>
</reference>
<evidence type="ECO:0000256" key="1">
    <source>
        <dbReference type="SAM" id="MobiDB-lite"/>
    </source>
</evidence>
<evidence type="ECO:0000313" key="5">
    <source>
        <dbReference type="Proteomes" id="UP000822688"/>
    </source>
</evidence>
<name>A0A8T0J2T5_CERPU</name>
<dbReference type="AlphaFoldDB" id="A0A8T0J2T5"/>
<gene>
    <name evidence="4" type="ORF">KC19_1G020600</name>
</gene>
<dbReference type="EMBL" id="CM026421">
    <property type="protein sequence ID" value="KAG0589439.1"/>
    <property type="molecule type" value="Genomic_DNA"/>
</dbReference>
<dbReference type="Pfam" id="PF25002">
    <property type="entry name" value="DUF7780"/>
    <property type="match status" value="2"/>
</dbReference>
<dbReference type="InterPro" id="IPR056682">
    <property type="entry name" value="DUF7780"/>
</dbReference>
<keyword evidence="2" id="KW-0472">Membrane</keyword>
<feature type="transmembrane region" description="Helical" evidence="2">
    <location>
        <begin position="48"/>
        <end position="67"/>
    </location>
</feature>
<comment type="caution">
    <text evidence="4">The sequence shown here is derived from an EMBL/GenBank/DDBJ whole genome shotgun (WGS) entry which is preliminary data.</text>
</comment>
<feature type="domain" description="DUF7780" evidence="3">
    <location>
        <begin position="122"/>
        <end position="351"/>
    </location>
</feature>
<dbReference type="Proteomes" id="UP000822688">
    <property type="component" value="Chromosome 1"/>
</dbReference>
<evidence type="ECO:0000259" key="3">
    <source>
        <dbReference type="Pfam" id="PF25002"/>
    </source>
</evidence>
<proteinExistence type="predicted"/>
<evidence type="ECO:0000313" key="4">
    <source>
        <dbReference type="EMBL" id="KAG0589439.1"/>
    </source>
</evidence>
<feature type="region of interest" description="Disordered" evidence="1">
    <location>
        <begin position="393"/>
        <end position="425"/>
    </location>
</feature>
<organism evidence="4 5">
    <name type="scientific">Ceratodon purpureus</name>
    <name type="common">Fire moss</name>
    <name type="synonym">Dicranum purpureum</name>
    <dbReference type="NCBI Taxonomy" id="3225"/>
    <lineage>
        <taxon>Eukaryota</taxon>
        <taxon>Viridiplantae</taxon>
        <taxon>Streptophyta</taxon>
        <taxon>Embryophyta</taxon>
        <taxon>Bryophyta</taxon>
        <taxon>Bryophytina</taxon>
        <taxon>Bryopsida</taxon>
        <taxon>Dicranidae</taxon>
        <taxon>Pseudoditrichales</taxon>
        <taxon>Ditrichaceae</taxon>
        <taxon>Ceratodon</taxon>
    </lineage>
</organism>
<feature type="compositionally biased region" description="Basic and acidic residues" evidence="1">
    <location>
        <begin position="415"/>
        <end position="425"/>
    </location>
</feature>
<feature type="domain" description="DUF7780" evidence="3">
    <location>
        <begin position="466"/>
        <end position="522"/>
    </location>
</feature>
<keyword evidence="2" id="KW-0812">Transmembrane</keyword>
<evidence type="ECO:0000256" key="2">
    <source>
        <dbReference type="SAM" id="Phobius"/>
    </source>
</evidence>
<keyword evidence="2" id="KW-1133">Transmembrane helix</keyword>
<accession>A0A8T0J2T5</accession>
<dbReference type="PANTHER" id="PTHR34960:SF1">
    <property type="entry name" value="EMB|CAB68146.1-RELATED"/>
    <property type="match status" value="1"/>
</dbReference>
<protein>
    <recommendedName>
        <fullName evidence="3">DUF7780 domain-containing protein</fullName>
    </recommendedName>
</protein>
<dbReference type="PANTHER" id="PTHR34960">
    <property type="entry name" value="EMB|CAB68146.1-RELATED"/>
    <property type="match status" value="1"/>
</dbReference>